<dbReference type="EMBL" id="CP009110">
    <property type="protein sequence ID" value="AIJ26128.1"/>
    <property type="molecule type" value="Genomic_DNA"/>
</dbReference>
<dbReference type="RefSeq" id="WP_017984965.1">
    <property type="nucleotide sequence ID" value="NZ_AQUL01000001.1"/>
</dbReference>
<dbReference type="Gene3D" id="3.30.365.10">
    <property type="entry name" value="Aldehyde oxidase/xanthine dehydrogenase, molybdopterin binding domain"/>
    <property type="match status" value="4"/>
</dbReference>
<dbReference type="GO" id="GO:0005506">
    <property type="term" value="F:iron ion binding"/>
    <property type="evidence" value="ECO:0007669"/>
    <property type="project" value="InterPro"/>
</dbReference>
<dbReference type="InterPro" id="IPR037165">
    <property type="entry name" value="AldOxase/xan_DH_Mopterin-bd_sf"/>
</dbReference>
<dbReference type="InterPro" id="IPR000674">
    <property type="entry name" value="Ald_Oxase/Xan_DH_a/b"/>
</dbReference>
<dbReference type="Pfam" id="PF01315">
    <property type="entry name" value="Ald_Xan_dh_C"/>
    <property type="match status" value="1"/>
</dbReference>
<dbReference type="OrthoDB" id="135295at2"/>
<evidence type="ECO:0000256" key="3">
    <source>
        <dbReference type="SAM" id="MobiDB-lite"/>
    </source>
</evidence>
<feature type="domain" description="Aldehyde oxidase/xanthine dehydrogenase a/b hammerhead" evidence="4">
    <location>
        <begin position="41"/>
        <end position="167"/>
    </location>
</feature>
<dbReference type="InterPro" id="IPR008274">
    <property type="entry name" value="AldOxase/xan_DH_MoCoBD1"/>
</dbReference>
<dbReference type="STRING" id="1068978.AMETH_6036"/>
<dbReference type="eggNOG" id="COG1529">
    <property type="taxonomic scope" value="Bacteria"/>
</dbReference>
<dbReference type="InterPro" id="IPR036856">
    <property type="entry name" value="Ald_Oxase/Xan_DH_a/b_sf"/>
</dbReference>
<accession>A0A076MZW4</accession>
<dbReference type="SUPFAM" id="SSF54665">
    <property type="entry name" value="CO dehydrogenase molybdoprotein N-domain-like"/>
    <property type="match status" value="1"/>
</dbReference>
<sequence>MTATLPAHSGHVVPEVESAPPPGTSWVGRSVRRKEDRPLVTGTGTYVADIELPGMLEVAMLRSGVAHARIVSIDTSAAESLPGVHAVITGTDIADAVKPFSRFVDQEHTPPGLAEAASPVTLPCDIEVLPVDRVRYVGQAIAAVIATDRYVAEDALGLIEVEYSDLPVIVDPEEAIADGAPLLHEDIPRNTQAYFEVEAGDVTAAFAKATHTDSFRFTTQRQAGVPMETRGVVATFDRVADELQVWSSTQAPFMVRTRICEQLDVPEHKVRVTAPDVGGGFGPKVQVYPEEVLMAHLALTYRIPLRWIEDRLEHLTSTAHSRDQIHFVDVAYEPDGTVVAIDDRFLLDCGAYNPFSITCAYNSAAHFRSLYQVPHFRSRGECVLTNKTPNVPYRGAGRPEAIFAMDRLVVEIARKLGLDPVEVMRRNLVPVEDMPCSRGMPYRDGNEIVYDAVDFPSAFDKALAAVDYERHKHDQQALRERGVWRGIGVGTYVEGTGIGPFEGAQVELTPAGVVLVGAGSAPHGQSHRTTLAQIACDELGTHIDQVIVRAGDTAVVPYGCGTFASRSAVTAGSAVLVASRRLRERIVAIAATILGAPRETLELADSTVFVADEPDRMVTFAQIAAAAAPGPHSQVPKDFEAGIKETYYFVPPTVTFGYGFQVAEVEVDVETGFVDLKNMVIVHDCGRIIHPQIVDGQIQGGVAQGIGAALYEQLVYDPQGQPQTTTFMDYLLPTMNDIPVAHQIHLETPSERNPLGVKGVGEAGTISPPAAIANAVVDALAPLGVSIDRLPVTPFSVHQAIERARTA</sequence>
<keyword evidence="6" id="KW-1185">Reference proteome</keyword>
<evidence type="ECO:0000256" key="2">
    <source>
        <dbReference type="ARBA" id="ARBA00023002"/>
    </source>
</evidence>
<evidence type="ECO:0000259" key="4">
    <source>
        <dbReference type="SMART" id="SM01008"/>
    </source>
</evidence>
<keyword evidence="2" id="KW-0560">Oxidoreductase</keyword>
<dbReference type="Proteomes" id="UP000062973">
    <property type="component" value="Chromosome"/>
</dbReference>
<keyword evidence="1" id="KW-0500">Molybdenum</keyword>
<dbReference type="AlphaFoldDB" id="A0A076MZW4"/>
<evidence type="ECO:0000313" key="5">
    <source>
        <dbReference type="EMBL" id="AIJ26128.1"/>
    </source>
</evidence>
<proteinExistence type="predicted"/>
<dbReference type="Pfam" id="PF02738">
    <property type="entry name" value="MoCoBD_1"/>
    <property type="match status" value="1"/>
</dbReference>
<dbReference type="PANTHER" id="PTHR11908">
    <property type="entry name" value="XANTHINE DEHYDROGENASE"/>
    <property type="match status" value="1"/>
</dbReference>
<dbReference type="GO" id="GO:0016491">
    <property type="term" value="F:oxidoreductase activity"/>
    <property type="evidence" value="ECO:0007669"/>
    <property type="project" value="UniProtKB-KW"/>
</dbReference>
<gene>
    <name evidence="5" type="ORF">AMETH_6036</name>
</gene>
<reference evidence="5 6" key="1">
    <citation type="submission" date="2014-07" db="EMBL/GenBank/DDBJ databases">
        <title>Whole Genome Sequence of the Amycolatopsis methanolica 239.</title>
        <authorList>
            <person name="Tang B."/>
        </authorList>
    </citation>
    <scope>NUCLEOTIDE SEQUENCE [LARGE SCALE GENOMIC DNA]</scope>
    <source>
        <strain evidence="5 6">239</strain>
    </source>
</reference>
<dbReference type="PANTHER" id="PTHR11908:SF132">
    <property type="entry name" value="ALDEHYDE OXIDASE 1-RELATED"/>
    <property type="match status" value="1"/>
</dbReference>
<evidence type="ECO:0000256" key="1">
    <source>
        <dbReference type="ARBA" id="ARBA00022505"/>
    </source>
</evidence>
<dbReference type="KEGG" id="amq:AMETH_6036"/>
<dbReference type="HOGENOM" id="CLU_001681_2_0_11"/>
<dbReference type="InterPro" id="IPR016208">
    <property type="entry name" value="Ald_Oxase/xanthine_DH-like"/>
</dbReference>
<dbReference type="InterPro" id="IPR046867">
    <property type="entry name" value="AldOxase/xan_DH_MoCoBD2"/>
</dbReference>
<protein>
    <submittedName>
        <fullName evidence="5">Xanthine dehydrogenase, molybdenum binding subunit apoprotein</fullName>
    </submittedName>
</protein>
<feature type="region of interest" description="Disordered" evidence="3">
    <location>
        <begin position="1"/>
        <end position="29"/>
    </location>
</feature>
<dbReference type="SUPFAM" id="SSF56003">
    <property type="entry name" value="Molybdenum cofactor-binding domain"/>
    <property type="match status" value="1"/>
</dbReference>
<evidence type="ECO:0000313" key="6">
    <source>
        <dbReference type="Proteomes" id="UP000062973"/>
    </source>
</evidence>
<dbReference type="Gene3D" id="3.90.1170.50">
    <property type="entry name" value="Aldehyde oxidase/xanthine dehydrogenase, a/b hammerhead"/>
    <property type="match status" value="1"/>
</dbReference>
<name>A0A076MZW4_AMYME</name>
<dbReference type="SMART" id="SM01008">
    <property type="entry name" value="Ald_Xan_dh_C"/>
    <property type="match status" value="1"/>
</dbReference>
<organism evidence="5 6">
    <name type="scientific">Amycolatopsis methanolica 239</name>
    <dbReference type="NCBI Taxonomy" id="1068978"/>
    <lineage>
        <taxon>Bacteria</taxon>
        <taxon>Bacillati</taxon>
        <taxon>Actinomycetota</taxon>
        <taxon>Actinomycetes</taxon>
        <taxon>Pseudonocardiales</taxon>
        <taxon>Pseudonocardiaceae</taxon>
        <taxon>Amycolatopsis</taxon>
        <taxon>Amycolatopsis methanolica group</taxon>
    </lineage>
</organism>
<dbReference type="PATRIC" id="fig|1068978.7.peg.6485"/>
<dbReference type="Pfam" id="PF20256">
    <property type="entry name" value="MoCoBD_2"/>
    <property type="match status" value="1"/>
</dbReference>